<gene>
    <name evidence="4" type="ORF">E3O23_05670</name>
</gene>
<feature type="domain" description="2TM" evidence="3">
    <location>
        <begin position="51"/>
        <end position="118"/>
    </location>
</feature>
<protein>
    <submittedName>
        <fullName evidence="4">2TM domain-containing protein</fullName>
    </submittedName>
</protein>
<keyword evidence="2" id="KW-1133">Transmembrane helix</keyword>
<organism evidence="4 5">
    <name type="scientific">Cryobacterium tagatosivorans</name>
    <dbReference type="NCBI Taxonomy" id="1259199"/>
    <lineage>
        <taxon>Bacteria</taxon>
        <taxon>Bacillati</taxon>
        <taxon>Actinomycetota</taxon>
        <taxon>Actinomycetes</taxon>
        <taxon>Micrococcales</taxon>
        <taxon>Microbacteriaceae</taxon>
        <taxon>Cryobacterium</taxon>
    </lineage>
</organism>
<feature type="region of interest" description="Disordered" evidence="1">
    <location>
        <begin position="28"/>
        <end position="47"/>
    </location>
</feature>
<evidence type="ECO:0000256" key="1">
    <source>
        <dbReference type="SAM" id="MobiDB-lite"/>
    </source>
</evidence>
<dbReference type="Pfam" id="PF13239">
    <property type="entry name" value="2TM"/>
    <property type="match status" value="1"/>
</dbReference>
<sequence>MVGGARCGYLSEETTHVVSLAGGGVMSMNPEPGRPYSPDNFGAPPTERADARRRLERKRKLVGDIVAYVVVNAFLVGVWAVTGMGYFWPGWVLAGWGVALLLDAWNALYRRPITEADIDRELRSGP</sequence>
<keyword evidence="2" id="KW-0812">Transmembrane</keyword>
<feature type="transmembrane region" description="Helical" evidence="2">
    <location>
        <begin position="61"/>
        <end position="80"/>
    </location>
</feature>
<dbReference type="Proteomes" id="UP000297866">
    <property type="component" value="Unassembled WGS sequence"/>
</dbReference>
<dbReference type="AlphaFoldDB" id="A0A4R8UGT8"/>
<reference evidence="4 5" key="1">
    <citation type="submission" date="2019-03" db="EMBL/GenBank/DDBJ databases">
        <title>Genomics of glacier-inhabiting Cryobacterium strains.</title>
        <authorList>
            <person name="Liu Q."/>
            <person name="Xin Y.-H."/>
        </authorList>
    </citation>
    <scope>NUCLEOTIDE SEQUENCE [LARGE SCALE GENOMIC DNA]</scope>
    <source>
        <strain evidence="4 5">Sr47</strain>
    </source>
</reference>
<evidence type="ECO:0000259" key="3">
    <source>
        <dbReference type="Pfam" id="PF13239"/>
    </source>
</evidence>
<accession>A0A4R8UGT8</accession>
<dbReference type="EMBL" id="SOEZ01000030">
    <property type="protein sequence ID" value="TFB53066.1"/>
    <property type="molecule type" value="Genomic_DNA"/>
</dbReference>
<name>A0A4R8UGT8_9MICO</name>
<keyword evidence="2" id="KW-0472">Membrane</keyword>
<dbReference type="InterPro" id="IPR025698">
    <property type="entry name" value="2TM_dom"/>
</dbReference>
<proteinExistence type="predicted"/>
<evidence type="ECO:0000313" key="5">
    <source>
        <dbReference type="Proteomes" id="UP000297866"/>
    </source>
</evidence>
<dbReference type="OrthoDB" id="5145586at2"/>
<comment type="caution">
    <text evidence="4">The sequence shown here is derived from an EMBL/GenBank/DDBJ whole genome shotgun (WGS) entry which is preliminary data.</text>
</comment>
<feature type="transmembrane region" description="Helical" evidence="2">
    <location>
        <begin position="86"/>
        <end position="105"/>
    </location>
</feature>
<evidence type="ECO:0000313" key="4">
    <source>
        <dbReference type="EMBL" id="TFB53066.1"/>
    </source>
</evidence>
<keyword evidence="5" id="KW-1185">Reference proteome</keyword>
<evidence type="ECO:0000256" key="2">
    <source>
        <dbReference type="SAM" id="Phobius"/>
    </source>
</evidence>